<keyword evidence="2" id="KW-0132">Cell division</keyword>
<name>A0A183AUH0_9TREM</name>
<evidence type="ECO:0000256" key="2">
    <source>
        <dbReference type="ARBA" id="ARBA00022618"/>
    </source>
</evidence>
<dbReference type="PANTHER" id="PTHR14222">
    <property type="entry name" value="CONDENSIN"/>
    <property type="match status" value="1"/>
</dbReference>
<protein>
    <submittedName>
        <fullName evidence="9">Cnd1 domain-containing protein</fullName>
    </submittedName>
</protein>
<dbReference type="AlphaFoldDB" id="A0A183AUH0"/>
<dbReference type="GO" id="GO:0000779">
    <property type="term" value="C:condensed chromosome, centromeric region"/>
    <property type="evidence" value="ECO:0007669"/>
    <property type="project" value="TreeGrafter"/>
</dbReference>
<evidence type="ECO:0000256" key="1">
    <source>
        <dbReference type="ARBA" id="ARBA00004123"/>
    </source>
</evidence>
<dbReference type="GO" id="GO:0005634">
    <property type="term" value="C:nucleus"/>
    <property type="evidence" value="ECO:0007669"/>
    <property type="project" value="UniProtKB-SubCell"/>
</dbReference>
<comment type="subcellular location">
    <subcellularLocation>
        <location evidence="1">Nucleus</location>
    </subcellularLocation>
</comment>
<dbReference type="WBParaSite" id="ECPE_0001063701-mRNA-1">
    <property type="protein sequence ID" value="ECPE_0001063701-mRNA-1"/>
    <property type="gene ID" value="ECPE_0001063701"/>
</dbReference>
<dbReference type="InterPro" id="IPR016024">
    <property type="entry name" value="ARM-type_fold"/>
</dbReference>
<dbReference type="GO" id="GO:0051301">
    <property type="term" value="P:cell division"/>
    <property type="evidence" value="ECO:0007669"/>
    <property type="project" value="UniProtKB-KW"/>
</dbReference>
<keyword evidence="4" id="KW-0226">DNA condensation</keyword>
<dbReference type="InterPro" id="IPR026971">
    <property type="entry name" value="CND1/NCAPD3"/>
</dbReference>
<feature type="domain" description="Condensin complex subunit 1 C-terminal" evidence="8">
    <location>
        <begin position="235"/>
        <end position="357"/>
    </location>
</feature>
<dbReference type="SUPFAM" id="SSF48371">
    <property type="entry name" value="ARM repeat"/>
    <property type="match status" value="1"/>
</dbReference>
<dbReference type="GO" id="GO:0007076">
    <property type="term" value="P:mitotic chromosome condensation"/>
    <property type="evidence" value="ECO:0007669"/>
    <property type="project" value="InterPro"/>
</dbReference>
<dbReference type="Pfam" id="PF12717">
    <property type="entry name" value="Cnd1"/>
    <property type="match status" value="1"/>
</dbReference>
<evidence type="ECO:0000256" key="6">
    <source>
        <dbReference type="ARBA" id="ARBA00023306"/>
    </source>
</evidence>
<evidence type="ECO:0000259" key="8">
    <source>
        <dbReference type="Pfam" id="PF12717"/>
    </source>
</evidence>
<evidence type="ECO:0000256" key="4">
    <source>
        <dbReference type="ARBA" id="ARBA00023067"/>
    </source>
</evidence>
<dbReference type="GO" id="GO:0010032">
    <property type="term" value="P:meiotic chromosome condensation"/>
    <property type="evidence" value="ECO:0007669"/>
    <property type="project" value="TreeGrafter"/>
</dbReference>
<evidence type="ECO:0000256" key="5">
    <source>
        <dbReference type="ARBA" id="ARBA00023242"/>
    </source>
</evidence>
<sequence>LAESPESILTNVISMCAEKLALSGRQQSNQPPTNSDADPNQNVTVVEQNVDQENLPNLTQLKHDPEQFLESLVVLCPAFILTRFLALIGHMCLKQLVHLESSVLHELKRRALIKEEREAKAKPKSRKNNRASRTSFMSSTNNSTLGTNTTGQQTAEEECGLVGVNADDAEVDYIRHICDHELISAPNHLFTPLLAMVTHAAASLALAKMMLVNAEVCEPRLQLLFTMAERSQSEVVRANLIVALGDLCRRFPNLIEPWTPNLYARLRDSSARVRTNALNTLSHLILNDMVKVKGQISEMTVCLVDEIDRLNILARQFFTELAHKGNALYNVIPDIVSRLSDPDVGVSEEHFHSIMDLQRQWRDLAHCLTVMSFNERMMRVLYENITAFADKLSVPEVYSAFEILITNAKKTTKPDGMARLEEFEAKVNEVRSLSLHDRSR</sequence>
<dbReference type="GO" id="GO:0042393">
    <property type="term" value="F:histone binding"/>
    <property type="evidence" value="ECO:0007669"/>
    <property type="project" value="TreeGrafter"/>
</dbReference>
<dbReference type="GO" id="GO:0000796">
    <property type="term" value="C:condensin complex"/>
    <property type="evidence" value="ECO:0007669"/>
    <property type="project" value="TreeGrafter"/>
</dbReference>
<organism evidence="9">
    <name type="scientific">Echinostoma caproni</name>
    <dbReference type="NCBI Taxonomy" id="27848"/>
    <lineage>
        <taxon>Eukaryota</taxon>
        <taxon>Metazoa</taxon>
        <taxon>Spiralia</taxon>
        <taxon>Lophotrochozoa</taxon>
        <taxon>Platyhelminthes</taxon>
        <taxon>Trematoda</taxon>
        <taxon>Digenea</taxon>
        <taxon>Plagiorchiida</taxon>
        <taxon>Echinostomata</taxon>
        <taxon>Echinostomatoidea</taxon>
        <taxon>Echinostomatidae</taxon>
        <taxon>Echinostoma</taxon>
    </lineage>
</organism>
<feature type="compositionally biased region" description="Low complexity" evidence="7">
    <location>
        <begin position="138"/>
        <end position="154"/>
    </location>
</feature>
<keyword evidence="5" id="KW-0539">Nucleus</keyword>
<accession>A0A183AUH0</accession>
<feature type="region of interest" description="Disordered" evidence="7">
    <location>
        <begin position="115"/>
        <end position="154"/>
    </location>
</feature>
<dbReference type="PANTHER" id="PTHR14222:SF2">
    <property type="entry name" value="CONDENSIN COMPLEX SUBUNIT 1"/>
    <property type="match status" value="1"/>
</dbReference>
<dbReference type="InterPro" id="IPR011989">
    <property type="entry name" value="ARM-like"/>
</dbReference>
<evidence type="ECO:0000256" key="3">
    <source>
        <dbReference type="ARBA" id="ARBA00022776"/>
    </source>
</evidence>
<keyword evidence="6" id="KW-0131">Cell cycle</keyword>
<dbReference type="InterPro" id="IPR032682">
    <property type="entry name" value="Cnd1_C"/>
</dbReference>
<keyword evidence="3" id="KW-0498">Mitosis</keyword>
<evidence type="ECO:0000256" key="7">
    <source>
        <dbReference type="SAM" id="MobiDB-lite"/>
    </source>
</evidence>
<reference evidence="9" key="1">
    <citation type="submission" date="2016-06" db="UniProtKB">
        <authorList>
            <consortium name="WormBaseParasite"/>
        </authorList>
    </citation>
    <scope>IDENTIFICATION</scope>
</reference>
<evidence type="ECO:0000313" key="9">
    <source>
        <dbReference type="WBParaSite" id="ECPE_0001063701-mRNA-1"/>
    </source>
</evidence>
<proteinExistence type="predicted"/>
<dbReference type="Gene3D" id="1.25.10.10">
    <property type="entry name" value="Leucine-rich Repeat Variant"/>
    <property type="match status" value="1"/>
</dbReference>